<dbReference type="PANTHER" id="PTHR34512">
    <property type="entry name" value="CELL SURFACE PROTEIN"/>
    <property type="match status" value="1"/>
</dbReference>
<dbReference type="InterPro" id="IPR002372">
    <property type="entry name" value="PQQ_rpt_dom"/>
</dbReference>
<gene>
    <name evidence="2" type="ORF">PN838_20895</name>
</gene>
<dbReference type="InterPro" id="IPR018391">
    <property type="entry name" value="PQQ_b-propeller_rpt"/>
</dbReference>
<dbReference type="InterPro" id="IPR011047">
    <property type="entry name" value="Quinoprotein_ADH-like_sf"/>
</dbReference>
<dbReference type="SUPFAM" id="SSF50998">
    <property type="entry name" value="Quinoprotein alcohol dehydrogenase-like"/>
    <property type="match status" value="1"/>
</dbReference>
<dbReference type="RefSeq" id="WP_272181851.1">
    <property type="nucleotide sequence ID" value="NZ_JAQOMS010000002.1"/>
</dbReference>
<organism evidence="2 3">
    <name type="scientific">Psychrosphaera algicola</name>
    <dbReference type="NCBI Taxonomy" id="3023714"/>
    <lineage>
        <taxon>Bacteria</taxon>
        <taxon>Pseudomonadati</taxon>
        <taxon>Pseudomonadota</taxon>
        <taxon>Gammaproteobacteria</taxon>
        <taxon>Alteromonadales</taxon>
        <taxon>Pseudoalteromonadaceae</taxon>
        <taxon>Psychrosphaera</taxon>
    </lineage>
</organism>
<dbReference type="SMART" id="SM00564">
    <property type="entry name" value="PQQ"/>
    <property type="match status" value="4"/>
</dbReference>
<dbReference type="EMBL" id="JAQOMS010000002">
    <property type="protein sequence ID" value="MDC2890748.1"/>
    <property type="molecule type" value="Genomic_DNA"/>
</dbReference>
<evidence type="ECO:0000313" key="3">
    <source>
        <dbReference type="Proteomes" id="UP001528411"/>
    </source>
</evidence>
<dbReference type="Proteomes" id="UP001528411">
    <property type="component" value="Unassembled WGS sequence"/>
</dbReference>
<sequence>MKLLQHQYWGEGWITVSTTSGHVSALHPDSGEIRWEAETDTPALTLRGTSTPSVTGGGVLVGTATGKLKVFILDGGIPAWEAVIGKSKGTTELEKLIDADSQPIVANQVAYAVAYNGNLAAVDVLSGRILWQREYSSYRNLTYDNDMLYLTDAKGNIVAVDAKNGIEKWTQSEFYNRRLTQPVVYKDTLVVGDYEGYFHFVDKKTGELVSRFKLDDIDYSAVRWFISWFTSEDRTAYTAPVVRGDLLYIQTRDGEVTALRLP</sequence>
<keyword evidence="3" id="KW-1185">Reference proteome</keyword>
<comment type="caution">
    <text evidence="2">The sequence shown here is derived from an EMBL/GenBank/DDBJ whole genome shotgun (WGS) entry which is preliminary data.</text>
</comment>
<evidence type="ECO:0000313" key="2">
    <source>
        <dbReference type="EMBL" id="MDC2890748.1"/>
    </source>
</evidence>
<evidence type="ECO:0000259" key="1">
    <source>
        <dbReference type="Pfam" id="PF13360"/>
    </source>
</evidence>
<name>A0ABT5FHT9_9GAMM</name>
<proteinExistence type="predicted"/>
<reference evidence="2 3" key="1">
    <citation type="submission" date="2023-01" db="EMBL/GenBank/DDBJ databases">
        <title>Psychrosphaera sp. nov., isolated from marine algae.</title>
        <authorList>
            <person name="Bayburt H."/>
            <person name="Choi B.J."/>
            <person name="Kim J.M."/>
            <person name="Choi D.G."/>
            <person name="Jeon C.O."/>
        </authorList>
    </citation>
    <scope>NUCLEOTIDE SEQUENCE [LARGE SCALE GENOMIC DNA]</scope>
    <source>
        <strain evidence="2 3">G1-22</strain>
    </source>
</reference>
<dbReference type="Pfam" id="PF13360">
    <property type="entry name" value="PQQ_2"/>
    <property type="match status" value="1"/>
</dbReference>
<accession>A0ABT5FHT9</accession>
<dbReference type="Gene3D" id="2.130.10.10">
    <property type="entry name" value="YVTN repeat-like/Quinoprotein amine dehydrogenase"/>
    <property type="match status" value="1"/>
</dbReference>
<feature type="domain" description="Pyrrolo-quinoline quinone repeat" evidence="1">
    <location>
        <begin position="12"/>
        <end position="171"/>
    </location>
</feature>
<protein>
    <submittedName>
        <fullName evidence="2">PQQ-binding-like beta-propeller repeat protein</fullName>
    </submittedName>
</protein>
<dbReference type="PANTHER" id="PTHR34512:SF30">
    <property type="entry name" value="OUTER MEMBRANE PROTEIN ASSEMBLY FACTOR BAMB"/>
    <property type="match status" value="1"/>
</dbReference>
<dbReference type="InterPro" id="IPR015943">
    <property type="entry name" value="WD40/YVTN_repeat-like_dom_sf"/>
</dbReference>